<protein>
    <submittedName>
        <fullName evidence="1">Uncharacterized protein</fullName>
    </submittedName>
</protein>
<accession>A0ACB8QK25</accession>
<reference evidence="1" key="2">
    <citation type="journal article" date="2022" name="New Phytol.">
        <title>Evolutionary transition to the ectomycorrhizal habit in the genomes of a hyperdiverse lineage of mushroom-forming fungi.</title>
        <authorList>
            <person name="Looney B."/>
            <person name="Miyauchi S."/>
            <person name="Morin E."/>
            <person name="Drula E."/>
            <person name="Courty P.E."/>
            <person name="Kohler A."/>
            <person name="Kuo A."/>
            <person name="LaButti K."/>
            <person name="Pangilinan J."/>
            <person name="Lipzen A."/>
            <person name="Riley R."/>
            <person name="Andreopoulos W."/>
            <person name="He G."/>
            <person name="Johnson J."/>
            <person name="Nolan M."/>
            <person name="Tritt A."/>
            <person name="Barry K.W."/>
            <person name="Grigoriev I.V."/>
            <person name="Nagy L.G."/>
            <person name="Hibbett D."/>
            <person name="Henrissat B."/>
            <person name="Matheny P.B."/>
            <person name="Labbe J."/>
            <person name="Martin F.M."/>
        </authorList>
    </citation>
    <scope>NUCLEOTIDE SEQUENCE</scope>
    <source>
        <strain evidence="1">EC-137</strain>
    </source>
</reference>
<organism evidence="1 2">
    <name type="scientific">Vararia minispora EC-137</name>
    <dbReference type="NCBI Taxonomy" id="1314806"/>
    <lineage>
        <taxon>Eukaryota</taxon>
        <taxon>Fungi</taxon>
        <taxon>Dikarya</taxon>
        <taxon>Basidiomycota</taxon>
        <taxon>Agaricomycotina</taxon>
        <taxon>Agaricomycetes</taxon>
        <taxon>Russulales</taxon>
        <taxon>Lachnocladiaceae</taxon>
        <taxon>Vararia</taxon>
    </lineage>
</organism>
<reference evidence="1" key="1">
    <citation type="submission" date="2021-02" db="EMBL/GenBank/DDBJ databases">
        <authorList>
            <consortium name="DOE Joint Genome Institute"/>
            <person name="Ahrendt S."/>
            <person name="Looney B.P."/>
            <person name="Miyauchi S."/>
            <person name="Morin E."/>
            <person name="Drula E."/>
            <person name="Courty P.E."/>
            <person name="Chicoki N."/>
            <person name="Fauchery L."/>
            <person name="Kohler A."/>
            <person name="Kuo A."/>
            <person name="Labutti K."/>
            <person name="Pangilinan J."/>
            <person name="Lipzen A."/>
            <person name="Riley R."/>
            <person name="Andreopoulos W."/>
            <person name="He G."/>
            <person name="Johnson J."/>
            <person name="Barry K.W."/>
            <person name="Grigoriev I.V."/>
            <person name="Nagy L."/>
            <person name="Hibbett D."/>
            <person name="Henrissat B."/>
            <person name="Matheny P.B."/>
            <person name="Labbe J."/>
            <person name="Martin F."/>
        </authorList>
    </citation>
    <scope>NUCLEOTIDE SEQUENCE</scope>
    <source>
        <strain evidence="1">EC-137</strain>
    </source>
</reference>
<evidence type="ECO:0000313" key="2">
    <source>
        <dbReference type="Proteomes" id="UP000814128"/>
    </source>
</evidence>
<evidence type="ECO:0000313" key="1">
    <source>
        <dbReference type="EMBL" id="KAI0031656.1"/>
    </source>
</evidence>
<dbReference type="EMBL" id="MU273571">
    <property type="protein sequence ID" value="KAI0031656.1"/>
    <property type="molecule type" value="Genomic_DNA"/>
</dbReference>
<comment type="caution">
    <text evidence="1">The sequence shown here is derived from an EMBL/GenBank/DDBJ whole genome shotgun (WGS) entry which is preliminary data.</text>
</comment>
<proteinExistence type="predicted"/>
<dbReference type="Proteomes" id="UP000814128">
    <property type="component" value="Unassembled WGS sequence"/>
</dbReference>
<keyword evidence="2" id="KW-1185">Reference proteome</keyword>
<name>A0ACB8QK25_9AGAM</name>
<sequence>MRAVLAFLSLVSCALAISVTKPNASQGWVLNASNNTVSWTSVSTDRANFTILLVNQNTTPAFQQILVALRDTSGGSTAVSLPNTVTAGSGYRVNLVQDTQNLNSILAQSEDFTIAPASTSSSVLR</sequence>
<gene>
    <name evidence="1" type="ORF">K488DRAFT_51560</name>
</gene>